<sequence>PAEPKSPAVAGAAESEAASAELLAPVAAGAATVSPVGAPSKRGSSPLT</sequence>
<name>A0A0F9NNX1_9ZZZZ</name>
<dbReference type="AlphaFoldDB" id="A0A0F9NNX1"/>
<feature type="non-terminal residue" evidence="1">
    <location>
        <position position="1"/>
    </location>
</feature>
<protein>
    <submittedName>
        <fullName evidence="1">Uncharacterized protein</fullName>
    </submittedName>
</protein>
<proteinExistence type="predicted"/>
<evidence type="ECO:0000313" key="1">
    <source>
        <dbReference type="EMBL" id="KKN21170.1"/>
    </source>
</evidence>
<reference evidence="1" key="1">
    <citation type="journal article" date="2015" name="Nature">
        <title>Complex archaea that bridge the gap between prokaryotes and eukaryotes.</title>
        <authorList>
            <person name="Spang A."/>
            <person name="Saw J.H."/>
            <person name="Jorgensen S.L."/>
            <person name="Zaremba-Niedzwiedzka K."/>
            <person name="Martijn J."/>
            <person name="Lind A.E."/>
            <person name="van Eijk R."/>
            <person name="Schleper C."/>
            <person name="Guy L."/>
            <person name="Ettema T.J."/>
        </authorList>
    </citation>
    <scope>NUCLEOTIDE SEQUENCE</scope>
</reference>
<gene>
    <name evidence="1" type="ORF">LCGC14_0928260</name>
</gene>
<organism evidence="1">
    <name type="scientific">marine sediment metagenome</name>
    <dbReference type="NCBI Taxonomy" id="412755"/>
    <lineage>
        <taxon>unclassified sequences</taxon>
        <taxon>metagenomes</taxon>
        <taxon>ecological metagenomes</taxon>
    </lineage>
</organism>
<accession>A0A0F9NNX1</accession>
<dbReference type="EMBL" id="LAZR01003174">
    <property type="protein sequence ID" value="KKN21170.1"/>
    <property type="molecule type" value="Genomic_DNA"/>
</dbReference>
<comment type="caution">
    <text evidence="1">The sequence shown here is derived from an EMBL/GenBank/DDBJ whole genome shotgun (WGS) entry which is preliminary data.</text>
</comment>